<dbReference type="GO" id="GO:0010008">
    <property type="term" value="C:endosome membrane"/>
    <property type="evidence" value="ECO:0007669"/>
    <property type="project" value="UniProtKB-SubCell"/>
</dbReference>
<feature type="coiled-coil region" evidence="8">
    <location>
        <begin position="78"/>
        <end position="109"/>
    </location>
</feature>
<dbReference type="GO" id="GO:0042147">
    <property type="term" value="P:retrograde transport, endosome to Golgi"/>
    <property type="evidence" value="ECO:0007669"/>
    <property type="project" value="InterPro"/>
</dbReference>
<evidence type="ECO:0000313" key="12">
    <source>
        <dbReference type="Proteomes" id="UP001152747"/>
    </source>
</evidence>
<keyword evidence="8" id="KW-0175">Coiled coil</keyword>
<evidence type="ECO:0000256" key="1">
    <source>
        <dbReference type="ARBA" id="ARBA00004150"/>
    </source>
</evidence>
<evidence type="ECO:0000256" key="6">
    <source>
        <dbReference type="ARBA" id="ARBA00023034"/>
    </source>
</evidence>
<evidence type="ECO:0000259" key="10">
    <source>
        <dbReference type="Pfam" id="PF16854"/>
    </source>
</evidence>
<dbReference type="Pfam" id="PF04100">
    <property type="entry name" value="Vps53_N"/>
    <property type="match status" value="1"/>
</dbReference>
<dbReference type="PANTHER" id="PTHR12820:SF0">
    <property type="entry name" value="VACUOLAR PROTEIN SORTING-ASSOCIATED PROTEIN 53 HOMOLOG"/>
    <property type="match status" value="1"/>
</dbReference>
<dbReference type="AlphaFoldDB" id="A0A9P1IM49"/>
<dbReference type="GO" id="GO:0005829">
    <property type="term" value="C:cytosol"/>
    <property type="evidence" value="ECO:0007669"/>
    <property type="project" value="GOC"/>
</dbReference>
<dbReference type="InterPro" id="IPR038260">
    <property type="entry name" value="Vps53_C_sf"/>
</dbReference>
<proteinExistence type="inferred from homology"/>
<reference evidence="11" key="1">
    <citation type="submission" date="2022-11" db="EMBL/GenBank/DDBJ databases">
        <authorList>
            <person name="Kikuchi T."/>
        </authorList>
    </citation>
    <scope>NUCLEOTIDE SEQUENCE</scope>
    <source>
        <strain evidence="11">PS1010</strain>
    </source>
</reference>
<sequence>MKKAAENEAVENLSENVMSEIKEMCRTEYCRPDLSLIAQINELFPTEQSLTQLDAVISAVEGEIGELDNELAYLVESNANVSERAEDALKQAQEAMAELEKSIGSIRERTKSSDEIVREMTRDIKQLDVAKRNLTASITTLHHLHILLTGVESLSSWVERKDYSSISRQLPAILNVLQLFDGYKESEQIANLSMKLDRLKTSLTIQLASDLKSAFQTGQLSERVTDMCRVAAALEGNVKENFCGWFIEQQLTEYVVIYADNEEGAWLDKVDDRYKWYVRKLTDFERAGLAKIFPNDWQMGRRLTSEFCRITRDILYRMMTRRRQDLDWKLLGHAIQHTKMFEALLMKRFPAAAQNDQQTKNEFEKSIWSVFDGFLDVFICAQEKTLNEFIESCAAKLRSGEERPSREASTHAVPFPSSADMFLLLKKVISESSKLSSEPDALIRDVIGVVRGCLRGYSASCLTAFLPTLGGTQQSVGANLFSLMREEITYVRLTPDQQFLVCCILATADWCAETSIQLQEKLAQRIPGVEISQETETFYSITSASLTVLVQDVESTCDAALQSISKVNWAAVDSVGDESPFIAAMRSHLRQAVPTVRDMLADRRKYFAHFCLKLATQLAHKFVGALFRCRNISTHGAEQLLLDTHSLKTFLLGVPSIDSVISSKPPTAYVTSVNAALTKAEMILKVVMCSLDTVDDFVEQYIKLLPTSDVSEMQKVLEMKGVKRQDHAAILHQFRQKSGANLVENPTSSTVVSSLTSRIVGNALPVSSGAMSEAFNAVVSMAADGLSDQTVTSSIDKLKRFEQLVKRKL</sequence>
<comment type="caution">
    <text evidence="11">The sequence shown here is derived from an EMBL/GenBank/DDBJ whole genome shotgun (WGS) entry which is preliminary data.</text>
</comment>
<evidence type="ECO:0000256" key="2">
    <source>
        <dbReference type="ARBA" id="ARBA00004481"/>
    </source>
</evidence>
<dbReference type="InterPro" id="IPR039766">
    <property type="entry name" value="Vps53"/>
</dbReference>
<gene>
    <name evidence="11" type="ORF">CAMP_LOCUS9208</name>
</gene>
<dbReference type="Proteomes" id="UP001152747">
    <property type="component" value="Unassembled WGS sequence"/>
</dbReference>
<dbReference type="InterPro" id="IPR007234">
    <property type="entry name" value="Vps53_N"/>
</dbReference>
<dbReference type="Gene3D" id="1.10.357.110">
    <property type="entry name" value="Vacuolar protein sorting-associated protein 53, C-terminus"/>
    <property type="match status" value="1"/>
</dbReference>
<keyword evidence="7" id="KW-0472">Membrane</keyword>
<dbReference type="InterPro" id="IPR031745">
    <property type="entry name" value="Vps53_C"/>
</dbReference>
<keyword evidence="6" id="KW-0333">Golgi apparatus</keyword>
<dbReference type="GO" id="GO:0000938">
    <property type="term" value="C:GARP complex"/>
    <property type="evidence" value="ECO:0007669"/>
    <property type="project" value="InterPro"/>
</dbReference>
<feature type="domain" description="Vps53 C-terminal" evidence="10">
    <location>
        <begin position="638"/>
        <end position="722"/>
    </location>
</feature>
<keyword evidence="5" id="KW-0967">Endosome</keyword>
<comment type="subcellular location">
    <subcellularLocation>
        <location evidence="2">Endosome membrane</location>
        <topology evidence="2">Peripheral membrane protein</topology>
    </subcellularLocation>
    <subcellularLocation>
        <location evidence="1">Golgi apparatus</location>
        <location evidence="1">trans-Golgi network membrane</location>
        <topology evidence="1">Peripheral membrane protein</topology>
    </subcellularLocation>
</comment>
<dbReference type="EMBL" id="CANHGI010000003">
    <property type="protein sequence ID" value="CAI5446571.1"/>
    <property type="molecule type" value="Genomic_DNA"/>
</dbReference>
<keyword evidence="12" id="KW-1185">Reference proteome</keyword>
<dbReference type="OrthoDB" id="10261632at2759"/>
<comment type="similarity">
    <text evidence="3">Belongs to the VPS53 family.</text>
</comment>
<feature type="domain" description="Vps53 N-terminal" evidence="9">
    <location>
        <begin position="33"/>
        <end position="396"/>
    </location>
</feature>
<evidence type="ECO:0000256" key="8">
    <source>
        <dbReference type="SAM" id="Coils"/>
    </source>
</evidence>
<evidence type="ECO:0000259" key="9">
    <source>
        <dbReference type="Pfam" id="PF04100"/>
    </source>
</evidence>
<dbReference type="Pfam" id="PF16854">
    <property type="entry name" value="VPS53_C"/>
    <property type="match status" value="1"/>
</dbReference>
<dbReference type="PANTHER" id="PTHR12820">
    <property type="entry name" value="VACUOLAR SORTING PROTEIN 53"/>
    <property type="match status" value="1"/>
</dbReference>
<protein>
    <recommendedName>
        <fullName evidence="4">Vacuolar protein sorting-associated protein 53 homolog</fullName>
    </recommendedName>
</protein>
<evidence type="ECO:0000256" key="7">
    <source>
        <dbReference type="ARBA" id="ARBA00023136"/>
    </source>
</evidence>
<evidence type="ECO:0000313" key="11">
    <source>
        <dbReference type="EMBL" id="CAI5446571.1"/>
    </source>
</evidence>
<evidence type="ECO:0000256" key="5">
    <source>
        <dbReference type="ARBA" id="ARBA00022753"/>
    </source>
</evidence>
<organism evidence="11 12">
    <name type="scientific">Caenorhabditis angaria</name>
    <dbReference type="NCBI Taxonomy" id="860376"/>
    <lineage>
        <taxon>Eukaryota</taxon>
        <taxon>Metazoa</taxon>
        <taxon>Ecdysozoa</taxon>
        <taxon>Nematoda</taxon>
        <taxon>Chromadorea</taxon>
        <taxon>Rhabditida</taxon>
        <taxon>Rhabditina</taxon>
        <taxon>Rhabditomorpha</taxon>
        <taxon>Rhabditoidea</taxon>
        <taxon>Rhabditidae</taxon>
        <taxon>Peloderinae</taxon>
        <taxon>Caenorhabditis</taxon>
    </lineage>
</organism>
<evidence type="ECO:0000256" key="4">
    <source>
        <dbReference type="ARBA" id="ARBA00014103"/>
    </source>
</evidence>
<name>A0A9P1IM49_9PELO</name>
<evidence type="ECO:0000256" key="3">
    <source>
        <dbReference type="ARBA" id="ARBA00008628"/>
    </source>
</evidence>
<accession>A0A9P1IM49</accession>